<keyword evidence="1" id="KW-0540">Nuclease</keyword>
<dbReference type="GO" id="GO:0004519">
    <property type="term" value="F:endonuclease activity"/>
    <property type="evidence" value="ECO:0007669"/>
    <property type="project" value="UniProtKB-KW"/>
</dbReference>
<keyword evidence="1" id="KW-0378">Hydrolase</keyword>
<accession>A0A481ZAZ6</accession>
<dbReference type="Gene3D" id="3.40.960.10">
    <property type="entry name" value="VSR Endonuclease"/>
    <property type="match status" value="1"/>
</dbReference>
<proteinExistence type="predicted"/>
<reference evidence="1" key="1">
    <citation type="journal article" date="2019" name="MBio">
        <title>Virus Genomes from Deep Sea Sediments Expand the Ocean Megavirome and Support Independent Origins of Viral Gigantism.</title>
        <authorList>
            <person name="Backstrom D."/>
            <person name="Yutin N."/>
            <person name="Jorgensen S.L."/>
            <person name="Dharamshi J."/>
            <person name="Homa F."/>
            <person name="Zaremba-Niedwiedzka K."/>
            <person name="Spang A."/>
            <person name="Wolf Y.I."/>
            <person name="Koonin E.V."/>
            <person name="Ettema T.J."/>
        </authorList>
    </citation>
    <scope>NUCLEOTIDE SEQUENCE</scope>
</reference>
<gene>
    <name evidence="1" type="ORF">LCPAC304_01700</name>
</gene>
<evidence type="ECO:0000313" key="1">
    <source>
        <dbReference type="EMBL" id="QBK91831.1"/>
    </source>
</evidence>
<protein>
    <submittedName>
        <fullName evidence="1">Restriction endonuclease</fullName>
    </submittedName>
</protein>
<dbReference type="EMBL" id="MK500565">
    <property type="protein sequence ID" value="QBK91831.1"/>
    <property type="molecule type" value="Genomic_DNA"/>
</dbReference>
<keyword evidence="1" id="KW-0255">Endonuclease</keyword>
<name>A0A481ZAZ6_9VIRU</name>
<sequence>MSKLKYKHFQLFVENMPKKFTIEQVRNIIKERSGEKLLSEVYINSRSKIDIACNICNDPYNVRLCNYMDGSRCRKCSLEKRKGKRKITKEKIVQLCKEKNMLYLSHYVLTDVLRVRYKCNKCNKYFDSAYTTFRSKKECVCSKKGRKITYPFVKSYIEENGDILISPTYIKAKEPLNVKCKQCEKIFITTWDKYQKGVRCTWCNFNKPHTHNYVKSYIKDRGDILVSETYINSKEKLQIKCGRCNHLFNMDFTHYQRGRRCSLCGVASAQKIRRHDQDYIKAKISYFGDTLLDEYYNHKTKMTVKCGACSNIYKITYNDYRRGSRCLCYTMSRGERYITNYLNHRNIEFSAQKKFENCKNCRKLPFDFYVEKYNLLIEFDGIQHFKPVGPFGGGDGFVYTQGNDTIKNNYVLNTSNIFLLRISYNDLYRIEEILDKYLNFPNHEKIEYSSPQIYKCTECHSGSDLRL</sequence>
<organism evidence="1">
    <name type="scientific">Pithovirus LCPAC304</name>
    <dbReference type="NCBI Taxonomy" id="2506594"/>
    <lineage>
        <taxon>Viruses</taxon>
        <taxon>Pithoviruses</taxon>
    </lineage>
</organism>